<dbReference type="Pfam" id="PF08242">
    <property type="entry name" value="Methyltransf_12"/>
    <property type="match status" value="1"/>
</dbReference>
<feature type="domain" description="Methyltransferase type 12" evidence="1">
    <location>
        <begin position="53"/>
        <end position="147"/>
    </location>
</feature>
<dbReference type="InterPro" id="IPR029063">
    <property type="entry name" value="SAM-dependent_MTases_sf"/>
</dbReference>
<dbReference type="CDD" id="cd02440">
    <property type="entry name" value="AdoMet_MTases"/>
    <property type="match status" value="1"/>
</dbReference>
<accession>A0ABD5NE39</accession>
<dbReference type="PANTHER" id="PTHR43861:SF1">
    <property type="entry name" value="TRANS-ACONITATE 2-METHYLTRANSFERASE"/>
    <property type="match status" value="1"/>
</dbReference>
<protein>
    <submittedName>
        <fullName evidence="2">Class I SAM-dependent methyltransferase</fullName>
    </submittedName>
</protein>
<evidence type="ECO:0000313" key="3">
    <source>
        <dbReference type="Proteomes" id="UP001595660"/>
    </source>
</evidence>
<dbReference type="Proteomes" id="UP001595660">
    <property type="component" value="Unassembled WGS sequence"/>
</dbReference>
<organism evidence="2 3">
    <name type="scientific">Halobacterium litoreum</name>
    <dbReference type="NCBI Taxonomy" id="2039234"/>
    <lineage>
        <taxon>Archaea</taxon>
        <taxon>Methanobacteriati</taxon>
        <taxon>Methanobacteriota</taxon>
        <taxon>Stenosarchaea group</taxon>
        <taxon>Halobacteria</taxon>
        <taxon>Halobacteriales</taxon>
        <taxon>Halobacteriaceae</taxon>
        <taxon>Halobacterium</taxon>
    </lineage>
</organism>
<dbReference type="EMBL" id="JBHRWN010000002">
    <property type="protein sequence ID" value="MFC3477410.1"/>
    <property type="molecule type" value="Genomic_DNA"/>
</dbReference>
<dbReference type="RefSeq" id="WP_232571463.1">
    <property type="nucleotide sequence ID" value="NZ_CP089466.1"/>
</dbReference>
<keyword evidence="3" id="KW-1185">Reference proteome</keyword>
<comment type="caution">
    <text evidence="2">The sequence shown here is derived from an EMBL/GenBank/DDBJ whole genome shotgun (WGS) entry which is preliminary data.</text>
</comment>
<gene>
    <name evidence="2" type="ORF">ACFOKC_06695</name>
</gene>
<evidence type="ECO:0000259" key="1">
    <source>
        <dbReference type="Pfam" id="PF08242"/>
    </source>
</evidence>
<keyword evidence="2" id="KW-0808">Transferase</keyword>
<dbReference type="PANTHER" id="PTHR43861">
    <property type="entry name" value="TRANS-ACONITATE 2-METHYLTRANSFERASE-RELATED"/>
    <property type="match status" value="1"/>
</dbReference>
<dbReference type="SUPFAM" id="SSF53335">
    <property type="entry name" value="S-adenosyl-L-methionine-dependent methyltransferases"/>
    <property type="match status" value="1"/>
</dbReference>
<dbReference type="Gene3D" id="3.40.50.150">
    <property type="entry name" value="Vaccinia Virus protein VP39"/>
    <property type="match status" value="1"/>
</dbReference>
<proteinExistence type="predicted"/>
<dbReference type="GO" id="GO:0032259">
    <property type="term" value="P:methylation"/>
    <property type="evidence" value="ECO:0007669"/>
    <property type="project" value="UniProtKB-KW"/>
</dbReference>
<dbReference type="InterPro" id="IPR013217">
    <property type="entry name" value="Methyltransf_12"/>
</dbReference>
<dbReference type="GeneID" id="69116663"/>
<dbReference type="GO" id="GO:0008168">
    <property type="term" value="F:methyltransferase activity"/>
    <property type="evidence" value="ECO:0007669"/>
    <property type="project" value="UniProtKB-KW"/>
</dbReference>
<sequence>MTDATHPDTIDWNAFWRDADADERDGATPATAHVVDLLPAFLSERGAPDSVADVGCGPGPVAFALAERHPETEVFGYDAAGSVVAENRERAASEGVANAAFERGVLPEFDPGRQFDLVVCCHTLCYVADSERALRSLYDAVAPGGTLVLAYTNDLARSHYRAAIQNPPDDDFDPERHEERFSLLLDGESTLSYDAIHDALGTWPRSFWSVVDEPEEPWMWRNHPLVWVPK</sequence>
<dbReference type="AlphaFoldDB" id="A0ABD5NE39"/>
<reference evidence="2 3" key="1">
    <citation type="journal article" date="2019" name="Int. J. Syst. Evol. Microbiol.">
        <title>The Global Catalogue of Microorganisms (GCM) 10K type strain sequencing project: providing services to taxonomists for standard genome sequencing and annotation.</title>
        <authorList>
            <consortium name="The Broad Institute Genomics Platform"/>
            <consortium name="The Broad Institute Genome Sequencing Center for Infectious Disease"/>
            <person name="Wu L."/>
            <person name="Ma J."/>
        </authorList>
    </citation>
    <scope>NUCLEOTIDE SEQUENCE [LARGE SCALE GENOMIC DNA]</scope>
    <source>
        <strain evidence="2 3">CGMCC 1.12562</strain>
    </source>
</reference>
<keyword evidence="2" id="KW-0489">Methyltransferase</keyword>
<name>A0ABD5NE39_9EURY</name>
<evidence type="ECO:0000313" key="2">
    <source>
        <dbReference type="EMBL" id="MFC3477410.1"/>
    </source>
</evidence>